<dbReference type="AlphaFoldDB" id="C4WHZ1"/>
<dbReference type="PANTHER" id="PTHR42760">
    <property type="entry name" value="SHORT-CHAIN DEHYDROGENASES/REDUCTASES FAMILY MEMBER"/>
    <property type="match status" value="1"/>
</dbReference>
<dbReference type="GO" id="GO:0006633">
    <property type="term" value="P:fatty acid biosynthetic process"/>
    <property type="evidence" value="ECO:0007669"/>
    <property type="project" value="TreeGrafter"/>
</dbReference>
<dbReference type="Gene3D" id="3.40.50.720">
    <property type="entry name" value="NAD(P)-binding Rossmann-like Domain"/>
    <property type="match status" value="1"/>
</dbReference>
<dbReference type="InterPro" id="IPR057326">
    <property type="entry name" value="KR_dom"/>
</dbReference>
<dbReference type="PANTHER" id="PTHR42760:SF133">
    <property type="entry name" value="3-OXOACYL-[ACYL-CARRIER-PROTEIN] REDUCTASE"/>
    <property type="match status" value="1"/>
</dbReference>
<dbReference type="NCBIfam" id="NF005559">
    <property type="entry name" value="PRK07231.1"/>
    <property type="match status" value="1"/>
</dbReference>
<dbReference type="GO" id="GO:0016616">
    <property type="term" value="F:oxidoreductase activity, acting on the CH-OH group of donors, NAD or NADP as acceptor"/>
    <property type="evidence" value="ECO:0007669"/>
    <property type="project" value="TreeGrafter"/>
</dbReference>
<dbReference type="PRINTS" id="PR00081">
    <property type="entry name" value="GDHRDH"/>
</dbReference>
<comment type="caution">
    <text evidence="4">The sequence shown here is derived from an EMBL/GenBank/DDBJ whole genome shotgun (WGS) entry which is preliminary data.</text>
</comment>
<evidence type="ECO:0000256" key="1">
    <source>
        <dbReference type="ARBA" id="ARBA00006484"/>
    </source>
</evidence>
<dbReference type="InterPro" id="IPR036291">
    <property type="entry name" value="NAD(P)-bd_dom_sf"/>
</dbReference>
<sequence>MTGGFRRSNLHANWRSTMQLEGKVAIVTGAARGIGYAIAKRFLLDGASVVLSDIDNAAAMRAARDLEQFGPVHPMAADVGDKLDIHNLLTFTITNLGEIDILVNNAGIVHQADFLDLKEEDFDRVMRVNLKGAFLCGQAVAKRMVERVESGGDPGTIINMSSINAIFGLPEQLAYSVSKGGLNQLTRSMAVALARWGIRVNAIGPGSIETDMLSAVNTDADARNAILSRTPLGRIGQASEIASIASFLASRDASYVTGQTIYADGGRLPLSYTAAPRYKA</sequence>
<dbReference type="GO" id="GO:0048038">
    <property type="term" value="F:quinone binding"/>
    <property type="evidence" value="ECO:0007669"/>
    <property type="project" value="TreeGrafter"/>
</dbReference>
<dbReference type="EMBL" id="ACQA01000001">
    <property type="protein sequence ID" value="EEQ96657.1"/>
    <property type="molecule type" value="Genomic_DNA"/>
</dbReference>
<dbReference type="Proteomes" id="UP000004386">
    <property type="component" value="Unassembled WGS sequence"/>
</dbReference>
<dbReference type="InterPro" id="IPR020904">
    <property type="entry name" value="Sc_DH/Rdtase_CS"/>
</dbReference>
<dbReference type="PROSITE" id="PS00061">
    <property type="entry name" value="ADH_SHORT"/>
    <property type="match status" value="1"/>
</dbReference>
<evidence type="ECO:0000313" key="5">
    <source>
        <dbReference type="Proteomes" id="UP000004386"/>
    </source>
</evidence>
<feature type="domain" description="Ketoreductase" evidence="3">
    <location>
        <begin position="23"/>
        <end position="206"/>
    </location>
</feature>
<protein>
    <submittedName>
        <fullName evidence="4">Glucose 1-dehydrogenase 2</fullName>
    </submittedName>
</protein>
<name>C4WHZ1_9HYPH</name>
<reference evidence="4 5" key="1">
    <citation type="submission" date="2009-05" db="EMBL/GenBank/DDBJ databases">
        <authorList>
            <person name="Setubal J.C."/>
            <person name="Boyle S."/>
            <person name="Crasta O.R."/>
            <person name="Gillespie J.J."/>
            <person name="Kenyon R.W."/>
            <person name="Lu J."/>
            <person name="Mane S."/>
            <person name="Nagrani S."/>
            <person name="Shallom J.M."/>
            <person name="Shallom S."/>
            <person name="Shukla M."/>
            <person name="Snyder E.E."/>
            <person name="Sobral B.W."/>
            <person name="Wattam A.R."/>
            <person name="Will R."/>
            <person name="Williams K."/>
            <person name="Yoo H."/>
            <person name="Munk C."/>
            <person name="Tapia R."/>
            <person name="Green L."/>
            <person name="Rogers Y."/>
            <person name="Detter J.C."/>
            <person name="Bruce D."/>
            <person name="Brettin T.S."/>
            <person name="Tsolis R."/>
        </authorList>
    </citation>
    <scope>NUCLEOTIDE SEQUENCE [LARGE SCALE GENOMIC DNA]</scope>
    <source>
        <strain evidence="4 5">LMG 3301</strain>
    </source>
</reference>
<comment type="similarity">
    <text evidence="1">Belongs to the short-chain dehydrogenases/reductases (SDR) family.</text>
</comment>
<dbReference type="PRINTS" id="PR00080">
    <property type="entry name" value="SDRFAMILY"/>
</dbReference>
<evidence type="ECO:0000313" key="4">
    <source>
        <dbReference type="EMBL" id="EEQ96657.1"/>
    </source>
</evidence>
<dbReference type="SMART" id="SM00822">
    <property type="entry name" value="PKS_KR"/>
    <property type="match status" value="1"/>
</dbReference>
<dbReference type="InterPro" id="IPR002347">
    <property type="entry name" value="SDR_fam"/>
</dbReference>
<keyword evidence="2" id="KW-0560">Oxidoreductase</keyword>
<evidence type="ECO:0000256" key="2">
    <source>
        <dbReference type="ARBA" id="ARBA00023002"/>
    </source>
</evidence>
<accession>C4WHZ1</accession>
<dbReference type="Pfam" id="PF13561">
    <property type="entry name" value="adh_short_C2"/>
    <property type="match status" value="1"/>
</dbReference>
<gene>
    <name evidence="4" type="ORF">OINT_1002111</name>
</gene>
<proteinExistence type="inferred from homology"/>
<dbReference type="HOGENOM" id="CLU_010194_1_1_5"/>
<organism evidence="4 5">
    <name type="scientific">Brucella intermedia LMG 3301</name>
    <dbReference type="NCBI Taxonomy" id="641118"/>
    <lineage>
        <taxon>Bacteria</taxon>
        <taxon>Pseudomonadati</taxon>
        <taxon>Pseudomonadota</taxon>
        <taxon>Alphaproteobacteria</taxon>
        <taxon>Hyphomicrobiales</taxon>
        <taxon>Brucellaceae</taxon>
        <taxon>Brucella/Ochrobactrum group</taxon>
        <taxon>Brucella</taxon>
    </lineage>
</organism>
<dbReference type="SUPFAM" id="SSF51735">
    <property type="entry name" value="NAD(P)-binding Rossmann-fold domains"/>
    <property type="match status" value="1"/>
</dbReference>
<dbReference type="FunFam" id="3.40.50.720:FF:000084">
    <property type="entry name" value="Short-chain dehydrogenase reductase"/>
    <property type="match status" value="1"/>
</dbReference>
<evidence type="ECO:0000259" key="3">
    <source>
        <dbReference type="SMART" id="SM00822"/>
    </source>
</evidence>